<dbReference type="PIRSF" id="PIRSF037692">
    <property type="entry name" value="UCP037692"/>
    <property type="match status" value="1"/>
</dbReference>
<protein>
    <recommendedName>
        <fullName evidence="3">YheE family protein</fullName>
    </recommendedName>
</protein>
<sequence>MITHFTYEPLFENKQLPGWKISFYYQQQPHKAIYHKNGEIEWQTEHSFTEKIEDELKKQIHELMLFHVYE</sequence>
<organism evidence="1 2">
    <name type="scientific">Sutcliffiella cohnii</name>
    <dbReference type="NCBI Taxonomy" id="33932"/>
    <lineage>
        <taxon>Bacteria</taxon>
        <taxon>Bacillati</taxon>
        <taxon>Bacillota</taxon>
        <taxon>Bacilli</taxon>
        <taxon>Bacillales</taxon>
        <taxon>Bacillaceae</taxon>
        <taxon>Sutcliffiella</taxon>
    </lineage>
</organism>
<accession>A0A223KLT2</accession>
<evidence type="ECO:0008006" key="3">
    <source>
        <dbReference type="Google" id="ProtNLM"/>
    </source>
</evidence>
<keyword evidence="2" id="KW-1185">Reference proteome</keyword>
<name>A0A223KLT2_9BACI</name>
<gene>
    <name evidence="1" type="ORF">BC6307_03800</name>
</gene>
<evidence type="ECO:0000313" key="1">
    <source>
        <dbReference type="EMBL" id="AST90460.1"/>
    </source>
</evidence>
<dbReference type="KEGG" id="bcoh:BC6307_03800"/>
<dbReference type="Proteomes" id="UP000215224">
    <property type="component" value="Chromosome"/>
</dbReference>
<dbReference type="STRING" id="1314751.GCA_001591425_02743"/>
<dbReference type="InterPro" id="IPR017263">
    <property type="entry name" value="UCP037692"/>
</dbReference>
<dbReference type="Pfam" id="PF17277">
    <property type="entry name" value="DUF5342"/>
    <property type="match status" value="1"/>
</dbReference>
<reference evidence="1 2" key="1">
    <citation type="submission" date="2016-12" db="EMBL/GenBank/DDBJ databases">
        <title>The whole genome sequencing and assembly of Bacillus cohnii DSM 6307T strain.</title>
        <authorList>
            <person name="Lee Y.-J."/>
            <person name="Yi H."/>
            <person name="Bahn Y.-S."/>
            <person name="Kim J.F."/>
            <person name="Lee D.-W."/>
        </authorList>
    </citation>
    <scope>NUCLEOTIDE SEQUENCE [LARGE SCALE GENOMIC DNA]</scope>
    <source>
        <strain evidence="1 2">DSM 6307</strain>
    </source>
</reference>
<dbReference type="RefSeq" id="WP_066417137.1">
    <property type="nucleotide sequence ID" value="NZ_CP018866.1"/>
</dbReference>
<dbReference type="AlphaFoldDB" id="A0A223KLT2"/>
<dbReference type="EMBL" id="CP018866">
    <property type="protein sequence ID" value="AST90460.1"/>
    <property type="molecule type" value="Genomic_DNA"/>
</dbReference>
<proteinExistence type="predicted"/>
<evidence type="ECO:0000313" key="2">
    <source>
        <dbReference type="Proteomes" id="UP000215224"/>
    </source>
</evidence>